<feature type="domain" description="Trichohyalin-plectin-homology" evidence="9">
    <location>
        <begin position="145"/>
        <end position="480"/>
    </location>
</feature>
<sequence length="504" mass="61314">MALPHMPTSYTTRKNIYEAAIVRRRNHDNDFHEKWSKHASYFNQSNVEATKQTAWQSNESFHNSMDAYRDQHDRETKVLLLKKRRLKLGKLLKNESNQYEAELKGVSRGNFDLMEDMKERTDELKSAREEKRKKIAEEKLYDHFRKNNPDLRELETEQHKRHVIGAWGEQASEKQQELENARREKERYEEELERRRRAAIEHERSLEEQKYNKEKEIKQVLMTQVQELKAREKEADILKREQDLLLKEQWELEQLEVERRQMEDQRRQKEFGRILLRQHTAALRRKSKQILEELEADRKFLESMMEKEREDQTVKTARREKAKADAEWMKKVIDDQIRVEKVREAELDMLYQDEAARVWQKREAEWAQERNARERLMKEIMAGRQEQIAQKMEEVKQQQQESLERREQLVRDMELAQQMTHREAQQTERAKSERKTELQSQMRARLQQEEEDRWRQLQELEQDKHAEDDYEEMLRQEAGRMNLHGFQPKKHNIGGGSTRRQAWN</sequence>
<feature type="compositionally biased region" description="Basic and acidic residues" evidence="8">
    <location>
        <begin position="446"/>
        <end position="478"/>
    </location>
</feature>
<organism evidence="10 11">
    <name type="scientific">Owenia fusiformis</name>
    <name type="common">Polychaete worm</name>
    <dbReference type="NCBI Taxonomy" id="6347"/>
    <lineage>
        <taxon>Eukaryota</taxon>
        <taxon>Metazoa</taxon>
        <taxon>Spiralia</taxon>
        <taxon>Lophotrochozoa</taxon>
        <taxon>Annelida</taxon>
        <taxon>Polychaeta</taxon>
        <taxon>Sedentaria</taxon>
        <taxon>Canalipalpata</taxon>
        <taxon>Sabellida</taxon>
        <taxon>Oweniida</taxon>
        <taxon>Oweniidae</taxon>
        <taxon>Owenia</taxon>
    </lineage>
</organism>
<evidence type="ECO:0000313" key="10">
    <source>
        <dbReference type="EMBL" id="CAH1801077.1"/>
    </source>
</evidence>
<dbReference type="AlphaFoldDB" id="A0A8S4Q5C9"/>
<dbReference type="GO" id="GO:0045095">
    <property type="term" value="C:keratin filament"/>
    <property type="evidence" value="ECO:0007669"/>
    <property type="project" value="TreeGrafter"/>
</dbReference>
<gene>
    <name evidence="10" type="ORF">OFUS_LOCUS24899</name>
</gene>
<dbReference type="Pfam" id="PF13868">
    <property type="entry name" value="TPH"/>
    <property type="match status" value="1"/>
</dbReference>
<protein>
    <recommendedName>
        <fullName evidence="3">Trichoplein keratin filament-binding protein</fullName>
    </recommendedName>
</protein>
<evidence type="ECO:0000313" key="11">
    <source>
        <dbReference type="Proteomes" id="UP000749559"/>
    </source>
</evidence>
<feature type="compositionally biased region" description="Basic and acidic residues" evidence="8">
    <location>
        <begin position="393"/>
        <end position="437"/>
    </location>
</feature>
<accession>A0A8S4Q5C9</accession>
<dbReference type="GO" id="GO:0006915">
    <property type="term" value="P:apoptotic process"/>
    <property type="evidence" value="ECO:0007669"/>
    <property type="project" value="TreeGrafter"/>
</dbReference>
<feature type="coiled-coil region" evidence="7">
    <location>
        <begin position="164"/>
        <end position="327"/>
    </location>
</feature>
<name>A0A8S4Q5C9_OWEFU</name>
<dbReference type="InterPro" id="IPR043596">
    <property type="entry name" value="CFAP53/TCHP"/>
</dbReference>
<evidence type="ECO:0000256" key="4">
    <source>
        <dbReference type="ARBA" id="ARBA00022490"/>
    </source>
</evidence>
<proteinExistence type="inferred from homology"/>
<feature type="region of interest" description="Disordered" evidence="8">
    <location>
        <begin position="393"/>
        <end position="504"/>
    </location>
</feature>
<dbReference type="InterPro" id="IPR043597">
    <property type="entry name" value="TPH_dom"/>
</dbReference>
<dbReference type="PANTHER" id="PTHR31183">
    <property type="entry name" value="TRICHOPLEIN KERATIN FILAMENT-BINDING PROTEIN FAMILY MEMBER"/>
    <property type="match status" value="1"/>
</dbReference>
<dbReference type="PANTHER" id="PTHR31183:SF2">
    <property type="entry name" value="TRICHOPLEIN KERATIN FILAMENT-BINDING PROTEIN"/>
    <property type="match status" value="1"/>
</dbReference>
<keyword evidence="5 7" id="KW-0175">Coiled coil</keyword>
<keyword evidence="4" id="KW-0963">Cytoplasm</keyword>
<evidence type="ECO:0000256" key="5">
    <source>
        <dbReference type="ARBA" id="ARBA00023054"/>
    </source>
</evidence>
<feature type="coiled-coil region" evidence="7">
    <location>
        <begin position="110"/>
        <end position="137"/>
    </location>
</feature>
<dbReference type="GO" id="GO:0005813">
    <property type="term" value="C:centrosome"/>
    <property type="evidence" value="ECO:0007669"/>
    <property type="project" value="UniProtKB-SubCell"/>
</dbReference>
<evidence type="ECO:0000256" key="1">
    <source>
        <dbReference type="ARBA" id="ARBA00004300"/>
    </source>
</evidence>
<evidence type="ECO:0000256" key="8">
    <source>
        <dbReference type="SAM" id="MobiDB-lite"/>
    </source>
</evidence>
<keyword evidence="11" id="KW-1185">Reference proteome</keyword>
<dbReference type="OrthoDB" id="6431598at2759"/>
<evidence type="ECO:0000256" key="3">
    <source>
        <dbReference type="ARBA" id="ARBA00017328"/>
    </source>
</evidence>
<dbReference type="Proteomes" id="UP000749559">
    <property type="component" value="Unassembled WGS sequence"/>
</dbReference>
<comment type="subcellular location">
    <subcellularLocation>
        <location evidence="1">Cytoplasm</location>
        <location evidence="1">Cytoskeleton</location>
        <location evidence="1">Microtubule organizing center</location>
        <location evidence="1">Centrosome</location>
    </subcellularLocation>
</comment>
<comment type="similarity">
    <text evidence="2">Belongs to the TCHP family.</text>
</comment>
<evidence type="ECO:0000256" key="7">
    <source>
        <dbReference type="SAM" id="Coils"/>
    </source>
</evidence>
<evidence type="ECO:0000256" key="6">
    <source>
        <dbReference type="ARBA" id="ARBA00023212"/>
    </source>
</evidence>
<reference evidence="10" key="1">
    <citation type="submission" date="2022-03" db="EMBL/GenBank/DDBJ databases">
        <authorList>
            <person name="Martin C."/>
        </authorList>
    </citation>
    <scope>NUCLEOTIDE SEQUENCE</scope>
</reference>
<dbReference type="EMBL" id="CAIIXF020000012">
    <property type="protein sequence ID" value="CAH1801077.1"/>
    <property type="molecule type" value="Genomic_DNA"/>
</dbReference>
<keyword evidence="6" id="KW-0206">Cytoskeleton</keyword>
<evidence type="ECO:0000256" key="2">
    <source>
        <dbReference type="ARBA" id="ARBA00010777"/>
    </source>
</evidence>
<evidence type="ECO:0000259" key="9">
    <source>
        <dbReference type="Pfam" id="PF13868"/>
    </source>
</evidence>
<comment type="caution">
    <text evidence="10">The sequence shown here is derived from an EMBL/GenBank/DDBJ whole genome shotgun (WGS) entry which is preliminary data.</text>
</comment>